<dbReference type="Gene3D" id="3.90.820.10">
    <property type="entry name" value="Structural Genomics, Unknown Function 30-nov-00 1gh9 Mol_id"/>
    <property type="match status" value="1"/>
</dbReference>
<dbReference type="PANTHER" id="PTHR45527">
    <property type="entry name" value="NONRIBOSOMAL PEPTIDE SYNTHETASE"/>
    <property type="match status" value="1"/>
</dbReference>
<gene>
    <name evidence="4" type="ORF">GCM10023321_70000</name>
</gene>
<dbReference type="InterPro" id="IPR006162">
    <property type="entry name" value="Ppantetheine_attach_site"/>
</dbReference>
<dbReference type="Gene3D" id="3.40.50.1820">
    <property type="entry name" value="alpha/beta hydrolase"/>
    <property type="match status" value="1"/>
</dbReference>
<dbReference type="InterPro" id="IPR001031">
    <property type="entry name" value="Thioesterase"/>
</dbReference>
<evidence type="ECO:0000256" key="1">
    <source>
        <dbReference type="ARBA" id="ARBA00022450"/>
    </source>
</evidence>
<feature type="domain" description="Carrier" evidence="3">
    <location>
        <begin position="502"/>
        <end position="579"/>
    </location>
</feature>
<dbReference type="Gene3D" id="2.30.38.10">
    <property type="entry name" value="Luciferase, Domain 3"/>
    <property type="match status" value="1"/>
</dbReference>
<dbReference type="InterPro" id="IPR025110">
    <property type="entry name" value="AMP-bd_C"/>
</dbReference>
<keyword evidence="5" id="KW-1185">Reference proteome</keyword>
<dbReference type="Pfam" id="PF13193">
    <property type="entry name" value="AMP-binding_C"/>
    <property type="match status" value="1"/>
</dbReference>
<keyword evidence="1" id="KW-0596">Phosphopantetheine</keyword>
<organism evidence="4 5">
    <name type="scientific">Pseudonocardia eucalypti</name>
    <dbReference type="NCBI Taxonomy" id="648755"/>
    <lineage>
        <taxon>Bacteria</taxon>
        <taxon>Bacillati</taxon>
        <taxon>Actinomycetota</taxon>
        <taxon>Actinomycetes</taxon>
        <taxon>Pseudonocardiales</taxon>
        <taxon>Pseudonocardiaceae</taxon>
        <taxon>Pseudonocardia</taxon>
    </lineage>
</organism>
<dbReference type="InterPro" id="IPR000873">
    <property type="entry name" value="AMP-dep_synth/lig_dom"/>
</dbReference>
<dbReference type="SMART" id="SM00923">
    <property type="entry name" value="MbtH"/>
    <property type="match status" value="1"/>
</dbReference>
<dbReference type="NCBIfam" id="TIGR01733">
    <property type="entry name" value="AA-adenyl-dom"/>
    <property type="match status" value="1"/>
</dbReference>
<protein>
    <recommendedName>
        <fullName evidence="3">Carrier domain-containing protein</fullName>
    </recommendedName>
</protein>
<dbReference type="Proteomes" id="UP001428817">
    <property type="component" value="Unassembled WGS sequence"/>
</dbReference>
<dbReference type="Gene3D" id="3.40.50.980">
    <property type="match status" value="2"/>
</dbReference>
<dbReference type="Pfam" id="PF00550">
    <property type="entry name" value="PP-binding"/>
    <property type="match status" value="1"/>
</dbReference>
<dbReference type="Pfam" id="PF00501">
    <property type="entry name" value="AMP-binding"/>
    <property type="match status" value="1"/>
</dbReference>
<evidence type="ECO:0000256" key="2">
    <source>
        <dbReference type="ARBA" id="ARBA00022553"/>
    </source>
</evidence>
<dbReference type="InterPro" id="IPR045851">
    <property type="entry name" value="AMP-bd_C_sf"/>
</dbReference>
<accession>A0ABP9R452</accession>
<dbReference type="SUPFAM" id="SSF160582">
    <property type="entry name" value="MbtH-like"/>
    <property type="match status" value="1"/>
</dbReference>
<dbReference type="PANTHER" id="PTHR45527:SF1">
    <property type="entry name" value="FATTY ACID SYNTHASE"/>
    <property type="match status" value="1"/>
</dbReference>
<dbReference type="PROSITE" id="PS00012">
    <property type="entry name" value="PHOSPHOPANTETHEINE"/>
    <property type="match status" value="1"/>
</dbReference>
<comment type="caution">
    <text evidence="4">The sequence shown here is derived from an EMBL/GenBank/DDBJ whole genome shotgun (WGS) entry which is preliminary data.</text>
</comment>
<dbReference type="InterPro" id="IPR010071">
    <property type="entry name" value="AA_adenyl_dom"/>
</dbReference>
<dbReference type="InterPro" id="IPR009081">
    <property type="entry name" value="PP-bd_ACP"/>
</dbReference>
<dbReference type="InterPro" id="IPR020802">
    <property type="entry name" value="TesA-like"/>
</dbReference>
<dbReference type="InterPro" id="IPR020806">
    <property type="entry name" value="PKS_PP-bd"/>
</dbReference>
<dbReference type="RefSeq" id="WP_185063284.1">
    <property type="nucleotide sequence ID" value="NZ_BAABJP010000048.1"/>
</dbReference>
<dbReference type="SMART" id="SM00823">
    <property type="entry name" value="PKS_PP"/>
    <property type="match status" value="1"/>
</dbReference>
<sequence>MEQTAEPLWHDVVATLARRRPEAVAVSGAGPTLNYARLDALSERLAERLITLGVRPERLVALLMERTSALVVALYAVAKAGGAYLPLDPTHPPERLAFMLGDAAPALVITDSELNGGLLEGHRVLTFGPDELAEDTPSRHIGSHRTGAPRAGDAAYAIFTSGSSGKPKSVLITHCGVMNMVGQQIEHFAVRLASRVLQCASTGFDAAFSEIAMALCAGARLELATAAELVPGAPLAATVARRAVTHLTITPSALATLDPGDLPSVTTLIVAGEACPPGLVDQWAGGRRMVNAYGPTETTVCATMSDPLTGGVPPIGRPLAGTSAEVLDHRLCPVPPGEVGELWVGGPGVARGYLGRPGLTAVRFLADPRGKPGSRMYRTGDLARVDEDGVLWFAGRDDEQVKIRGHRVDLGEVAAVLGEHPAVRDVRAIARPGAHGVHRLEAYVVPAEPGAAVAGTLRAWARTRLPEAMVPALVITLDRLPLNANGKLDLAALRAPTRFPAAPEGGAPRLLCDLFADTLDLGARACGPDEDFFDLGGNSLTGTLLLARVRKVFGVRLTLPDLAAAPTPRELAARLDRTGSGGAEDLLALRPRGDGPPVFCLPPAAGLGWSYGRLLGVISPVHPVYALQSPGLRADQPPLEDMTELAEHCVELIRRTQPRGPYHLLGWSFGGVLAHAVAVALRAAGQQVAMLAAMDAYPGHGGTLAATGSAEPAAELDEATARLLLANSLGADVPWPDRLVDVLRANVRMQREHLPGVLDGSMTLFTAQHPGEQPDPDSWRPYLGEPPRVVSLPASHHRLLDPPALAVIAPVLAELLGDHSPIALAEDPGRRPDPLDGPCHVLRNDAGQYCLWPAAHPVPAGWQITLTERDRAACVAFVERAWTDPMLLGGPDDRV</sequence>
<evidence type="ECO:0000313" key="5">
    <source>
        <dbReference type="Proteomes" id="UP001428817"/>
    </source>
</evidence>
<reference evidence="5" key="1">
    <citation type="journal article" date="2019" name="Int. J. Syst. Evol. Microbiol.">
        <title>The Global Catalogue of Microorganisms (GCM) 10K type strain sequencing project: providing services to taxonomists for standard genome sequencing and annotation.</title>
        <authorList>
            <consortium name="The Broad Institute Genomics Platform"/>
            <consortium name="The Broad Institute Genome Sequencing Center for Infectious Disease"/>
            <person name="Wu L."/>
            <person name="Ma J."/>
        </authorList>
    </citation>
    <scope>NUCLEOTIDE SEQUENCE [LARGE SCALE GENOMIC DNA]</scope>
    <source>
        <strain evidence="5">JCM 18303</strain>
    </source>
</reference>
<proteinExistence type="predicted"/>
<evidence type="ECO:0000259" key="3">
    <source>
        <dbReference type="PROSITE" id="PS50075"/>
    </source>
</evidence>
<dbReference type="SUPFAM" id="SSF53474">
    <property type="entry name" value="alpha/beta-Hydrolases"/>
    <property type="match status" value="1"/>
</dbReference>
<dbReference type="Gene3D" id="3.30.300.30">
    <property type="match status" value="1"/>
</dbReference>
<keyword evidence="2" id="KW-0597">Phosphoprotein</keyword>
<dbReference type="InterPro" id="IPR029058">
    <property type="entry name" value="AB_hydrolase_fold"/>
</dbReference>
<dbReference type="SUPFAM" id="SSF56801">
    <property type="entry name" value="Acetyl-CoA synthetase-like"/>
    <property type="match status" value="1"/>
</dbReference>
<dbReference type="SMART" id="SM00824">
    <property type="entry name" value="PKS_TE"/>
    <property type="match status" value="1"/>
</dbReference>
<dbReference type="PROSITE" id="PS50075">
    <property type="entry name" value="CARRIER"/>
    <property type="match status" value="1"/>
</dbReference>
<dbReference type="Pfam" id="PF03621">
    <property type="entry name" value="MbtH"/>
    <property type="match status" value="1"/>
</dbReference>
<dbReference type="InterPro" id="IPR005153">
    <property type="entry name" value="MbtH-like_dom"/>
</dbReference>
<dbReference type="Pfam" id="PF00975">
    <property type="entry name" value="Thioesterase"/>
    <property type="match status" value="1"/>
</dbReference>
<dbReference type="EMBL" id="BAABJP010000048">
    <property type="protein sequence ID" value="GAA5171432.1"/>
    <property type="molecule type" value="Genomic_DNA"/>
</dbReference>
<dbReference type="SUPFAM" id="SSF47336">
    <property type="entry name" value="ACP-like"/>
    <property type="match status" value="1"/>
</dbReference>
<dbReference type="InterPro" id="IPR036736">
    <property type="entry name" value="ACP-like_sf"/>
</dbReference>
<dbReference type="InterPro" id="IPR038020">
    <property type="entry name" value="MbtH-like_sf"/>
</dbReference>
<name>A0ABP9R452_9PSEU</name>
<evidence type="ECO:0000313" key="4">
    <source>
        <dbReference type="EMBL" id="GAA5171432.1"/>
    </source>
</evidence>